<feature type="domain" description="SGNH hydrolase-type esterase" evidence="1">
    <location>
        <begin position="8"/>
        <end position="197"/>
    </location>
</feature>
<keyword evidence="3" id="KW-1185">Reference proteome</keyword>
<dbReference type="Pfam" id="PF13472">
    <property type="entry name" value="Lipase_GDSL_2"/>
    <property type="match status" value="1"/>
</dbReference>
<comment type="caution">
    <text evidence="2">The sequence shown here is derived from an EMBL/GenBank/DDBJ whole genome shotgun (WGS) entry which is preliminary data.</text>
</comment>
<dbReference type="InterPro" id="IPR051532">
    <property type="entry name" value="Ester_Hydrolysis_Enzymes"/>
</dbReference>
<proteinExistence type="predicted"/>
<dbReference type="GO" id="GO:0004622">
    <property type="term" value="F:phosphatidylcholine lysophospholipase activity"/>
    <property type="evidence" value="ECO:0007669"/>
    <property type="project" value="TreeGrafter"/>
</dbReference>
<protein>
    <submittedName>
        <fullName evidence="2">Lysophospholipase</fullName>
    </submittedName>
</protein>
<evidence type="ECO:0000259" key="1">
    <source>
        <dbReference type="Pfam" id="PF13472"/>
    </source>
</evidence>
<sequence>MVVIHYTAIGDSLTVGFGAMPGNGFVPVYRGLAEYKLQTFVASDNLGINGLTSLGLYDYVSRNATYQHSLREADLITISIGGNDMIRAARSSNGSNLDFHFKQALADCKINFSRIIKTIYDLKKNSNGVYLIRVVGLYNPFPQIEEASKYIQQYNHFVETYSKETFAVANIYNFFRGREKELLFIDRIHPNGRGYRLIAEQLVRLGLRPLI</sequence>
<evidence type="ECO:0000313" key="3">
    <source>
        <dbReference type="Proteomes" id="UP000077134"/>
    </source>
</evidence>
<dbReference type="Proteomes" id="UP000077134">
    <property type="component" value="Unassembled WGS sequence"/>
</dbReference>
<organism evidence="2 3">
    <name type="scientific">Paenibacillus crassostreae</name>
    <dbReference type="NCBI Taxonomy" id="1763538"/>
    <lineage>
        <taxon>Bacteria</taxon>
        <taxon>Bacillati</taxon>
        <taxon>Bacillota</taxon>
        <taxon>Bacilli</taxon>
        <taxon>Bacillales</taxon>
        <taxon>Paenibacillaceae</taxon>
        <taxon>Paenibacillus</taxon>
    </lineage>
</organism>
<name>A0A167G4Z6_9BACL</name>
<dbReference type="Gene3D" id="3.40.50.1110">
    <property type="entry name" value="SGNH hydrolase"/>
    <property type="match status" value="1"/>
</dbReference>
<gene>
    <name evidence="2" type="ORF">PNBC_05210</name>
</gene>
<dbReference type="InterPro" id="IPR036514">
    <property type="entry name" value="SGNH_hydro_sf"/>
</dbReference>
<dbReference type="STRING" id="1763538.LPB68_19530"/>
<dbReference type="PANTHER" id="PTHR30383">
    <property type="entry name" value="THIOESTERASE 1/PROTEASE 1/LYSOPHOSPHOLIPASE L1"/>
    <property type="match status" value="1"/>
</dbReference>
<accession>A0A167G4Z6</accession>
<dbReference type="InterPro" id="IPR013830">
    <property type="entry name" value="SGNH_hydro"/>
</dbReference>
<dbReference type="AlphaFoldDB" id="A0A167G4Z6"/>
<dbReference type="PANTHER" id="PTHR30383:SF27">
    <property type="entry name" value="SPORE GERMINATION LIPASE LIPC"/>
    <property type="match status" value="1"/>
</dbReference>
<reference evidence="2 3" key="1">
    <citation type="submission" date="2016-02" db="EMBL/GenBank/DDBJ databases">
        <title>Paenibacillus sp. LPB0068, isolated from Crassostrea gigas.</title>
        <authorList>
            <person name="Shin S.-K."/>
            <person name="Yi H."/>
        </authorList>
    </citation>
    <scope>NUCLEOTIDE SEQUENCE [LARGE SCALE GENOMIC DNA]</scope>
    <source>
        <strain evidence="2 3">LPB0068</strain>
    </source>
</reference>
<evidence type="ECO:0000313" key="2">
    <source>
        <dbReference type="EMBL" id="OAB77216.1"/>
    </source>
</evidence>
<dbReference type="EMBL" id="LSFN01000005">
    <property type="protein sequence ID" value="OAB77216.1"/>
    <property type="molecule type" value="Genomic_DNA"/>
</dbReference>
<dbReference type="SUPFAM" id="SSF52266">
    <property type="entry name" value="SGNH hydrolase"/>
    <property type="match status" value="1"/>
</dbReference>
<dbReference type="OrthoDB" id="26855at2"/>